<dbReference type="CDD" id="cd01392">
    <property type="entry name" value="HTH_LacI"/>
    <property type="match status" value="1"/>
</dbReference>
<evidence type="ECO:0000259" key="4">
    <source>
        <dbReference type="PROSITE" id="PS50932"/>
    </source>
</evidence>
<keyword evidence="3" id="KW-0804">Transcription</keyword>
<dbReference type="PROSITE" id="PS50932">
    <property type="entry name" value="HTH_LACI_2"/>
    <property type="match status" value="1"/>
</dbReference>
<dbReference type="PANTHER" id="PTHR30146">
    <property type="entry name" value="LACI-RELATED TRANSCRIPTIONAL REPRESSOR"/>
    <property type="match status" value="1"/>
</dbReference>
<accession>A0ABR9ZXH9</accession>
<dbReference type="InterPro" id="IPR000843">
    <property type="entry name" value="HTH_LacI"/>
</dbReference>
<dbReference type="SUPFAM" id="SSF53822">
    <property type="entry name" value="Periplasmic binding protein-like I"/>
    <property type="match status" value="1"/>
</dbReference>
<dbReference type="GO" id="GO:0003677">
    <property type="term" value="F:DNA binding"/>
    <property type="evidence" value="ECO:0007669"/>
    <property type="project" value="UniProtKB-KW"/>
</dbReference>
<dbReference type="InterPro" id="IPR028082">
    <property type="entry name" value="Peripla_BP_I"/>
</dbReference>
<proteinExistence type="predicted"/>
<sequence>MKMPTKGFSHKKPTIKDIAKLVGVSHVAVSKALKDAPDISSALKEKVNRVASEIGYMPNASASYLSSKNTAHNIGMIVPSLGADTAYDEAFKAISEAAAFKNHSILLGVSDRNRDLERQYCRIMCENRVGALIISPISSEIEDIKQICAQTVPLIFIGGKVDSKEQHCVHLNYSKSAALAVDYLYALGHRDIFLFLYHPMNKTIMQKKEGYEKAMRARNLTPTVYLEGESADTYTAGCVLTESLIKSGNLPTAIWCASDLMAIGVMDTLKLNHFKIPEDISVMGHDNLPFSKFSAYQLTTFDVPKKALGEAAVNMALTIMENGDDEERIHVSLEALLIKRGSTGKAPVKIRDKGNEI</sequence>
<evidence type="ECO:0000256" key="2">
    <source>
        <dbReference type="ARBA" id="ARBA00023125"/>
    </source>
</evidence>
<evidence type="ECO:0000256" key="1">
    <source>
        <dbReference type="ARBA" id="ARBA00023015"/>
    </source>
</evidence>
<dbReference type="Gene3D" id="1.10.260.40">
    <property type="entry name" value="lambda repressor-like DNA-binding domains"/>
    <property type="match status" value="1"/>
</dbReference>
<dbReference type="Gene3D" id="3.40.50.2300">
    <property type="match status" value="2"/>
</dbReference>
<reference evidence="5 6" key="1">
    <citation type="submission" date="2020-11" db="EMBL/GenBank/DDBJ databases">
        <title>Fusibacter basophilias sp. nov.</title>
        <authorList>
            <person name="Qiu D."/>
        </authorList>
    </citation>
    <scope>NUCLEOTIDE SEQUENCE [LARGE SCALE GENOMIC DNA]</scope>
    <source>
        <strain evidence="5 6">Q10-2</strain>
    </source>
</reference>
<keyword evidence="2 5" id="KW-0238">DNA-binding</keyword>
<dbReference type="Proteomes" id="UP000614200">
    <property type="component" value="Unassembled WGS sequence"/>
</dbReference>
<evidence type="ECO:0000313" key="6">
    <source>
        <dbReference type="Proteomes" id="UP000614200"/>
    </source>
</evidence>
<gene>
    <name evidence="5" type="ORF">ISU02_18870</name>
</gene>
<name>A0ABR9ZXH9_9FIRM</name>
<dbReference type="Pfam" id="PF13377">
    <property type="entry name" value="Peripla_BP_3"/>
    <property type="match status" value="1"/>
</dbReference>
<organism evidence="5 6">
    <name type="scientific">Fusibacter ferrireducens</name>
    <dbReference type="NCBI Taxonomy" id="2785058"/>
    <lineage>
        <taxon>Bacteria</taxon>
        <taxon>Bacillati</taxon>
        <taxon>Bacillota</taxon>
        <taxon>Clostridia</taxon>
        <taxon>Eubacteriales</taxon>
        <taxon>Eubacteriales Family XII. Incertae Sedis</taxon>
        <taxon>Fusibacter</taxon>
    </lineage>
</organism>
<comment type="caution">
    <text evidence="5">The sequence shown here is derived from an EMBL/GenBank/DDBJ whole genome shotgun (WGS) entry which is preliminary data.</text>
</comment>
<dbReference type="PROSITE" id="PS00356">
    <property type="entry name" value="HTH_LACI_1"/>
    <property type="match status" value="1"/>
</dbReference>
<dbReference type="InterPro" id="IPR046335">
    <property type="entry name" value="LacI/GalR-like_sensor"/>
</dbReference>
<dbReference type="SUPFAM" id="SSF47413">
    <property type="entry name" value="lambda repressor-like DNA-binding domains"/>
    <property type="match status" value="1"/>
</dbReference>
<dbReference type="InterPro" id="IPR010982">
    <property type="entry name" value="Lambda_DNA-bd_dom_sf"/>
</dbReference>
<dbReference type="Pfam" id="PF00356">
    <property type="entry name" value="LacI"/>
    <property type="match status" value="1"/>
</dbReference>
<dbReference type="CDD" id="cd06267">
    <property type="entry name" value="PBP1_LacI_sugar_binding-like"/>
    <property type="match status" value="1"/>
</dbReference>
<keyword evidence="6" id="KW-1185">Reference proteome</keyword>
<dbReference type="EMBL" id="JADKNH010000013">
    <property type="protein sequence ID" value="MBF4695167.1"/>
    <property type="molecule type" value="Genomic_DNA"/>
</dbReference>
<dbReference type="SMART" id="SM00354">
    <property type="entry name" value="HTH_LACI"/>
    <property type="match status" value="1"/>
</dbReference>
<dbReference type="PANTHER" id="PTHR30146:SF109">
    <property type="entry name" value="HTH-TYPE TRANSCRIPTIONAL REGULATOR GALS"/>
    <property type="match status" value="1"/>
</dbReference>
<protein>
    <submittedName>
        <fullName evidence="5">LacI family DNA-binding transcriptional regulator</fullName>
    </submittedName>
</protein>
<evidence type="ECO:0000313" key="5">
    <source>
        <dbReference type="EMBL" id="MBF4695167.1"/>
    </source>
</evidence>
<feature type="domain" description="HTH lacI-type" evidence="4">
    <location>
        <begin position="13"/>
        <end position="67"/>
    </location>
</feature>
<keyword evidence="1" id="KW-0805">Transcription regulation</keyword>
<evidence type="ECO:0000256" key="3">
    <source>
        <dbReference type="ARBA" id="ARBA00023163"/>
    </source>
</evidence>